<dbReference type="AlphaFoldDB" id="A0A941AXJ3"/>
<dbReference type="Proteomes" id="UP000677875">
    <property type="component" value="Unassembled WGS sequence"/>
</dbReference>
<evidence type="ECO:0000313" key="3">
    <source>
        <dbReference type="Proteomes" id="UP000677875"/>
    </source>
</evidence>
<feature type="compositionally biased region" description="Basic and acidic residues" evidence="1">
    <location>
        <begin position="45"/>
        <end position="66"/>
    </location>
</feature>
<evidence type="ECO:0000313" key="2">
    <source>
        <dbReference type="EMBL" id="MBQ0826254.1"/>
    </source>
</evidence>
<reference evidence="2" key="1">
    <citation type="submission" date="2021-04" db="EMBL/GenBank/DDBJ databases">
        <title>Genome seq and assembly of Streptomyces sp. RG38.</title>
        <authorList>
            <person name="Chhetri G."/>
        </authorList>
    </citation>
    <scope>NUCLEOTIDE SEQUENCE</scope>
    <source>
        <strain evidence="2">RG38</strain>
    </source>
</reference>
<organism evidence="2 3">
    <name type="scientific">Streptomyces tagetis</name>
    <dbReference type="NCBI Taxonomy" id="2820809"/>
    <lineage>
        <taxon>Bacteria</taxon>
        <taxon>Bacillati</taxon>
        <taxon>Actinomycetota</taxon>
        <taxon>Actinomycetes</taxon>
        <taxon>Kitasatosporales</taxon>
        <taxon>Streptomycetaceae</taxon>
        <taxon>Streptomyces</taxon>
    </lineage>
</organism>
<feature type="compositionally biased region" description="Basic and acidic residues" evidence="1">
    <location>
        <begin position="134"/>
        <end position="145"/>
    </location>
</feature>
<feature type="region of interest" description="Disordered" evidence="1">
    <location>
        <begin position="1"/>
        <end position="145"/>
    </location>
</feature>
<evidence type="ECO:0000256" key="1">
    <source>
        <dbReference type="SAM" id="MobiDB-lite"/>
    </source>
</evidence>
<keyword evidence="3" id="KW-1185">Reference proteome</keyword>
<gene>
    <name evidence="2" type="ORF">J5Y05_07015</name>
</gene>
<comment type="caution">
    <text evidence="2">The sequence shown here is derived from an EMBL/GenBank/DDBJ whole genome shotgun (WGS) entry which is preliminary data.</text>
</comment>
<name>A0A941AXJ3_9ACTN</name>
<protein>
    <submittedName>
        <fullName evidence="2">Uncharacterized protein</fullName>
    </submittedName>
</protein>
<sequence>MTDHRLEGPGENGSPVPRDMQDQQAGSGEDPWEAAPKRAAPTRRARTEESEPHPDEQGEREERGEPGEPGVTDESEGADESPTAGGPGDPDPDPGSDTGPGPAPGPPVPDGPDVPDTDEAGTGRQGAPHSGAVHPEHPVPDESPG</sequence>
<proteinExistence type="predicted"/>
<dbReference type="EMBL" id="JAGPNL010000001">
    <property type="protein sequence ID" value="MBQ0826254.1"/>
    <property type="molecule type" value="Genomic_DNA"/>
</dbReference>
<dbReference type="RefSeq" id="WP_210869136.1">
    <property type="nucleotide sequence ID" value="NZ_JAGPNL010000001.1"/>
</dbReference>
<accession>A0A941AXJ3</accession>
<feature type="compositionally biased region" description="Pro residues" evidence="1">
    <location>
        <begin position="101"/>
        <end position="112"/>
    </location>
</feature>